<proteinExistence type="predicted"/>
<reference evidence="2" key="1">
    <citation type="journal article" date="2019" name="Int. J. Syst. Evol. Microbiol.">
        <title>The Global Catalogue of Microorganisms (GCM) 10K type strain sequencing project: providing services to taxonomists for standard genome sequencing and annotation.</title>
        <authorList>
            <consortium name="The Broad Institute Genomics Platform"/>
            <consortium name="The Broad Institute Genome Sequencing Center for Infectious Disease"/>
            <person name="Wu L."/>
            <person name="Ma J."/>
        </authorList>
    </citation>
    <scope>NUCLEOTIDE SEQUENCE [LARGE SCALE GENOMIC DNA]</scope>
    <source>
        <strain evidence="2">JCM 17933</strain>
    </source>
</reference>
<organism evidence="1 2">
    <name type="scientific">Actinoallomurus oryzae</name>
    <dbReference type="NCBI Taxonomy" id="502180"/>
    <lineage>
        <taxon>Bacteria</taxon>
        <taxon>Bacillati</taxon>
        <taxon>Actinomycetota</taxon>
        <taxon>Actinomycetes</taxon>
        <taxon>Streptosporangiales</taxon>
        <taxon>Thermomonosporaceae</taxon>
        <taxon>Actinoallomurus</taxon>
    </lineage>
</organism>
<dbReference type="EMBL" id="BAABHF010000019">
    <property type="protein sequence ID" value="GAA4495757.1"/>
    <property type="molecule type" value="Genomic_DNA"/>
</dbReference>
<comment type="caution">
    <text evidence="1">The sequence shown here is derived from an EMBL/GenBank/DDBJ whole genome shotgun (WGS) entry which is preliminary data.</text>
</comment>
<evidence type="ECO:0000313" key="1">
    <source>
        <dbReference type="EMBL" id="GAA4495757.1"/>
    </source>
</evidence>
<name>A0ABP8PZS9_9ACTN</name>
<sequence length="51" mass="5410">MAVLNGAGSMLDLQDPAACQTQPEATREASDTIPANYLQLYRKNGQESGIA</sequence>
<keyword evidence="2" id="KW-1185">Reference proteome</keyword>
<evidence type="ECO:0000313" key="2">
    <source>
        <dbReference type="Proteomes" id="UP001500503"/>
    </source>
</evidence>
<dbReference type="Proteomes" id="UP001500503">
    <property type="component" value="Unassembled WGS sequence"/>
</dbReference>
<protein>
    <submittedName>
        <fullName evidence="1">Uncharacterized protein</fullName>
    </submittedName>
</protein>
<accession>A0ABP8PZS9</accession>
<dbReference type="RefSeq" id="WP_345465104.1">
    <property type="nucleotide sequence ID" value="NZ_BAABHF010000019.1"/>
</dbReference>
<gene>
    <name evidence="1" type="ORF">GCM10023191_036900</name>
</gene>